<sequence>MTETRPLALVTGASSGIGFEIAKQLHARGCDLVIAAEDKAIESAAAAIGPGATEVRAVQVDLCTADGVERLYSAVTEDGRGLDVAVLNAGVGRGGLFIETTLGDELDIVDLNVRSTVHLTKLLARDMAKRGAGKLLFTASIAATMPGPRQAVYNASKSFVLSFAEALREELRPSGITVTALLPGPTDTDFFRRAKLLATRIGQGPKDDPADVARQGVEALFDNQRKVFAASLAVKAAGLINTVLPDPVKAKLNQVMSRPTGYAAESTPRHR</sequence>
<protein>
    <submittedName>
        <fullName evidence="5">SDR family NAD(P)-dependent oxidoreductase</fullName>
        <ecNumber evidence="5">1.-.-.-</ecNumber>
    </submittedName>
</protein>
<dbReference type="PRINTS" id="PR00080">
    <property type="entry name" value="SDRFAMILY"/>
</dbReference>
<dbReference type="InterPro" id="IPR057326">
    <property type="entry name" value="KR_dom"/>
</dbReference>
<gene>
    <name evidence="5" type="ORF">ACFYV7_36430</name>
</gene>
<organism evidence="5 6">
    <name type="scientific">Nocardia suismassiliense</name>
    <dbReference type="NCBI Taxonomy" id="2077092"/>
    <lineage>
        <taxon>Bacteria</taxon>
        <taxon>Bacillati</taxon>
        <taxon>Actinomycetota</taxon>
        <taxon>Actinomycetes</taxon>
        <taxon>Mycobacteriales</taxon>
        <taxon>Nocardiaceae</taxon>
        <taxon>Nocardia</taxon>
    </lineage>
</organism>
<evidence type="ECO:0000313" key="6">
    <source>
        <dbReference type="Proteomes" id="UP001601948"/>
    </source>
</evidence>
<comment type="caution">
    <text evidence="5">The sequence shown here is derived from an EMBL/GenBank/DDBJ whole genome shotgun (WGS) entry which is preliminary data.</text>
</comment>
<keyword evidence="6" id="KW-1185">Reference proteome</keyword>
<dbReference type="InterPro" id="IPR036291">
    <property type="entry name" value="NAD(P)-bd_dom_sf"/>
</dbReference>
<dbReference type="SMART" id="SM00822">
    <property type="entry name" value="PKS_KR"/>
    <property type="match status" value="1"/>
</dbReference>
<evidence type="ECO:0000259" key="4">
    <source>
        <dbReference type="SMART" id="SM00822"/>
    </source>
</evidence>
<dbReference type="InterPro" id="IPR020904">
    <property type="entry name" value="Sc_DH/Rdtase_CS"/>
</dbReference>
<dbReference type="PANTHER" id="PTHR43391:SF12">
    <property type="entry name" value="OXIDOREDUCTASE EPHD-RELATED"/>
    <property type="match status" value="1"/>
</dbReference>
<proteinExistence type="inferred from homology"/>
<dbReference type="EMBL" id="JBIAPI010000013">
    <property type="protein sequence ID" value="MFF3228330.1"/>
    <property type="molecule type" value="Genomic_DNA"/>
</dbReference>
<dbReference type="SUPFAM" id="SSF51735">
    <property type="entry name" value="NAD(P)-binding Rossmann-fold domains"/>
    <property type="match status" value="1"/>
</dbReference>
<dbReference type="Proteomes" id="UP001601948">
    <property type="component" value="Unassembled WGS sequence"/>
</dbReference>
<dbReference type="Gene3D" id="3.40.50.720">
    <property type="entry name" value="NAD(P)-binding Rossmann-like Domain"/>
    <property type="match status" value="1"/>
</dbReference>
<reference evidence="5 6" key="1">
    <citation type="submission" date="2024-10" db="EMBL/GenBank/DDBJ databases">
        <title>The Natural Products Discovery Center: Release of the First 8490 Sequenced Strains for Exploring Actinobacteria Biosynthetic Diversity.</title>
        <authorList>
            <person name="Kalkreuter E."/>
            <person name="Kautsar S.A."/>
            <person name="Yang D."/>
            <person name="Bader C.D."/>
            <person name="Teijaro C.N."/>
            <person name="Fluegel L."/>
            <person name="Davis C.M."/>
            <person name="Simpson J.R."/>
            <person name="Lauterbach L."/>
            <person name="Steele A.D."/>
            <person name="Gui C."/>
            <person name="Meng S."/>
            <person name="Li G."/>
            <person name="Viehrig K."/>
            <person name="Ye F."/>
            <person name="Su P."/>
            <person name="Kiefer A.F."/>
            <person name="Nichols A."/>
            <person name="Cepeda A.J."/>
            <person name="Yan W."/>
            <person name="Fan B."/>
            <person name="Jiang Y."/>
            <person name="Adhikari A."/>
            <person name="Zheng C.-J."/>
            <person name="Schuster L."/>
            <person name="Cowan T.M."/>
            <person name="Smanski M.J."/>
            <person name="Chevrette M.G."/>
            <person name="De Carvalho L.P.S."/>
            <person name="Shen B."/>
        </authorList>
    </citation>
    <scope>NUCLEOTIDE SEQUENCE [LARGE SCALE GENOMIC DNA]</scope>
    <source>
        <strain evidence="5 6">NPDC003040</strain>
    </source>
</reference>
<feature type="domain" description="Ketoreductase" evidence="4">
    <location>
        <begin position="6"/>
        <end position="188"/>
    </location>
</feature>
<comment type="similarity">
    <text evidence="1 3">Belongs to the short-chain dehydrogenases/reductases (SDR) family.</text>
</comment>
<dbReference type="PROSITE" id="PS00061">
    <property type="entry name" value="ADH_SHORT"/>
    <property type="match status" value="1"/>
</dbReference>
<evidence type="ECO:0000256" key="2">
    <source>
        <dbReference type="ARBA" id="ARBA00023002"/>
    </source>
</evidence>
<dbReference type="GO" id="GO:0016491">
    <property type="term" value="F:oxidoreductase activity"/>
    <property type="evidence" value="ECO:0007669"/>
    <property type="project" value="UniProtKB-KW"/>
</dbReference>
<dbReference type="PRINTS" id="PR00081">
    <property type="entry name" value="GDHRDH"/>
</dbReference>
<dbReference type="CDD" id="cd05233">
    <property type="entry name" value="SDR_c"/>
    <property type="match status" value="1"/>
</dbReference>
<dbReference type="RefSeq" id="WP_387725056.1">
    <property type="nucleotide sequence ID" value="NZ_JBIAPI010000013.1"/>
</dbReference>
<dbReference type="PANTHER" id="PTHR43391">
    <property type="entry name" value="RETINOL DEHYDROGENASE-RELATED"/>
    <property type="match status" value="1"/>
</dbReference>
<keyword evidence="2 5" id="KW-0560">Oxidoreductase</keyword>
<accession>A0ABW6R488</accession>
<dbReference type="Pfam" id="PF00106">
    <property type="entry name" value="adh_short"/>
    <property type="match status" value="1"/>
</dbReference>
<dbReference type="InterPro" id="IPR002347">
    <property type="entry name" value="SDR_fam"/>
</dbReference>
<evidence type="ECO:0000313" key="5">
    <source>
        <dbReference type="EMBL" id="MFF3228330.1"/>
    </source>
</evidence>
<evidence type="ECO:0000256" key="3">
    <source>
        <dbReference type="RuleBase" id="RU000363"/>
    </source>
</evidence>
<dbReference type="EC" id="1.-.-.-" evidence="5"/>
<evidence type="ECO:0000256" key="1">
    <source>
        <dbReference type="ARBA" id="ARBA00006484"/>
    </source>
</evidence>
<name>A0ABW6R488_9NOCA</name>